<protein>
    <submittedName>
        <fullName evidence="1">Uncharacterized protein</fullName>
    </submittedName>
</protein>
<dbReference type="EMBL" id="SMOD01000047">
    <property type="protein sequence ID" value="TDG03081.1"/>
    <property type="molecule type" value="Genomic_DNA"/>
</dbReference>
<comment type="caution">
    <text evidence="1">The sequence shown here is derived from an EMBL/GenBank/DDBJ whole genome shotgun (WGS) entry which is preliminary data.</text>
</comment>
<dbReference type="RefSeq" id="WP_133189059.1">
    <property type="nucleotide sequence ID" value="NZ_SMOD01000047.1"/>
</dbReference>
<name>A0A4R5L4E3_9BURK</name>
<sequence length="59" mass="6573">MYPEFRWVELDSIAQPPRLAQKVQDADAHADRFDQGLDMPRNGLPALARGMLVPALVAL</sequence>
<gene>
    <name evidence="1" type="ORF">E1N52_36700</name>
</gene>
<dbReference type="AlphaFoldDB" id="A0A4R5L4E3"/>
<accession>A0A4R5L4E3</accession>
<proteinExistence type="predicted"/>
<evidence type="ECO:0000313" key="2">
    <source>
        <dbReference type="Proteomes" id="UP000295606"/>
    </source>
</evidence>
<organism evidence="1 2">
    <name type="scientific">Paraburkholderia guartelaensis</name>
    <dbReference type="NCBI Taxonomy" id="2546446"/>
    <lineage>
        <taxon>Bacteria</taxon>
        <taxon>Pseudomonadati</taxon>
        <taxon>Pseudomonadota</taxon>
        <taxon>Betaproteobacteria</taxon>
        <taxon>Burkholderiales</taxon>
        <taxon>Burkholderiaceae</taxon>
        <taxon>Paraburkholderia</taxon>
    </lineage>
</organism>
<evidence type="ECO:0000313" key="1">
    <source>
        <dbReference type="EMBL" id="TDG03081.1"/>
    </source>
</evidence>
<dbReference type="Proteomes" id="UP000295606">
    <property type="component" value="Unassembled WGS sequence"/>
</dbReference>
<reference evidence="1 2" key="1">
    <citation type="submission" date="2019-03" db="EMBL/GenBank/DDBJ databases">
        <title>Paraburkholderia sp. isolated from native Mimosa gymnas in Guartela State Park, Brazil.</title>
        <authorList>
            <person name="Paulitsch F."/>
            <person name="Hungria M."/>
            <person name="Delamuta J.R.M."/>
            <person name="Ribeiro R.A."/>
            <person name="Dall'Agnol R."/>
            <person name="Silva J.S.B."/>
        </authorList>
    </citation>
    <scope>NUCLEOTIDE SEQUENCE [LARGE SCALE GENOMIC DNA]</scope>
    <source>
        <strain evidence="1 2">CNPSo 3008</strain>
    </source>
</reference>